<reference evidence="2 3" key="1">
    <citation type="journal article" date="2021" name="Elife">
        <title>Chloroplast acquisition without the gene transfer in kleptoplastic sea slugs, Plakobranchus ocellatus.</title>
        <authorList>
            <person name="Maeda T."/>
            <person name="Takahashi S."/>
            <person name="Yoshida T."/>
            <person name="Shimamura S."/>
            <person name="Takaki Y."/>
            <person name="Nagai Y."/>
            <person name="Toyoda A."/>
            <person name="Suzuki Y."/>
            <person name="Arimoto A."/>
            <person name="Ishii H."/>
            <person name="Satoh N."/>
            <person name="Nishiyama T."/>
            <person name="Hasebe M."/>
            <person name="Maruyama T."/>
            <person name="Minagawa J."/>
            <person name="Obokata J."/>
            <person name="Shigenobu S."/>
        </authorList>
    </citation>
    <scope>NUCLEOTIDE SEQUENCE [LARGE SCALE GENOMIC DNA]</scope>
</reference>
<dbReference type="InterPro" id="IPR055261">
    <property type="entry name" value="PI_transfer_N"/>
</dbReference>
<organism evidence="2 3">
    <name type="scientific">Elysia marginata</name>
    <dbReference type="NCBI Taxonomy" id="1093978"/>
    <lineage>
        <taxon>Eukaryota</taxon>
        <taxon>Metazoa</taxon>
        <taxon>Spiralia</taxon>
        <taxon>Lophotrochozoa</taxon>
        <taxon>Mollusca</taxon>
        <taxon>Gastropoda</taxon>
        <taxon>Heterobranchia</taxon>
        <taxon>Euthyneura</taxon>
        <taxon>Panpulmonata</taxon>
        <taxon>Sacoglossa</taxon>
        <taxon>Placobranchoidea</taxon>
        <taxon>Plakobranchidae</taxon>
        <taxon>Elysia</taxon>
    </lineage>
</organism>
<sequence>MKQHFYIVIDSYYAADNGNTENIHHLTGHDLSERQVCKLDIANDEIAHMDYKREWDPCLVGSTKAGRSPLPKDGTGEWMNTVQPVVTCYKVVRVWFKWFGLQDKMQRSILKECERYFRNYYRQLVCWTDDFYGLTIEDIRKIEEDTEKELQEIRQQGESRGTVFLL</sequence>
<dbReference type="GO" id="GO:0031210">
    <property type="term" value="F:phosphatidylcholine binding"/>
    <property type="evidence" value="ECO:0007669"/>
    <property type="project" value="TreeGrafter"/>
</dbReference>
<dbReference type="PANTHER" id="PTHR10658:SF11">
    <property type="entry name" value="VIBRATOR, ISOFORM B"/>
    <property type="match status" value="1"/>
</dbReference>
<evidence type="ECO:0000313" key="3">
    <source>
        <dbReference type="Proteomes" id="UP000762676"/>
    </source>
</evidence>
<dbReference type="Proteomes" id="UP000762676">
    <property type="component" value="Unassembled WGS sequence"/>
</dbReference>
<dbReference type="Pfam" id="PF02121">
    <property type="entry name" value="IP_trans"/>
    <property type="match status" value="1"/>
</dbReference>
<dbReference type="AlphaFoldDB" id="A0AAV4F1W8"/>
<dbReference type="GO" id="GO:0005737">
    <property type="term" value="C:cytoplasm"/>
    <property type="evidence" value="ECO:0007669"/>
    <property type="project" value="TreeGrafter"/>
</dbReference>
<dbReference type="EMBL" id="BMAT01011118">
    <property type="protein sequence ID" value="GFR67036.1"/>
    <property type="molecule type" value="Genomic_DNA"/>
</dbReference>
<feature type="domain" description="Phosphatidylinositol transfer protein N-terminal" evidence="1">
    <location>
        <begin position="1"/>
        <end position="147"/>
    </location>
</feature>
<dbReference type="InterPro" id="IPR001666">
    <property type="entry name" value="PI_transfer"/>
</dbReference>
<dbReference type="GO" id="GO:0008526">
    <property type="term" value="F:phosphatidylinositol transfer activity"/>
    <property type="evidence" value="ECO:0007669"/>
    <property type="project" value="TreeGrafter"/>
</dbReference>
<dbReference type="Gene3D" id="3.30.530.20">
    <property type="match status" value="1"/>
</dbReference>
<comment type="caution">
    <text evidence="2">The sequence shown here is derived from an EMBL/GenBank/DDBJ whole genome shotgun (WGS) entry which is preliminary data.</text>
</comment>
<dbReference type="PRINTS" id="PR00391">
    <property type="entry name" value="PITRANSFER"/>
</dbReference>
<evidence type="ECO:0000259" key="1">
    <source>
        <dbReference type="Pfam" id="PF02121"/>
    </source>
</evidence>
<dbReference type="GO" id="GO:0008525">
    <property type="term" value="F:phosphatidylcholine transporter activity"/>
    <property type="evidence" value="ECO:0007669"/>
    <property type="project" value="TreeGrafter"/>
</dbReference>
<dbReference type="GO" id="GO:0035091">
    <property type="term" value="F:phosphatidylinositol binding"/>
    <property type="evidence" value="ECO:0007669"/>
    <property type="project" value="TreeGrafter"/>
</dbReference>
<dbReference type="PANTHER" id="PTHR10658">
    <property type="entry name" value="PHOSPHATIDYLINOSITOL TRANSFER PROTEIN"/>
    <property type="match status" value="1"/>
</dbReference>
<evidence type="ECO:0000313" key="2">
    <source>
        <dbReference type="EMBL" id="GFR67036.1"/>
    </source>
</evidence>
<gene>
    <name evidence="2" type="ORF">ElyMa_005573100</name>
</gene>
<dbReference type="InterPro" id="IPR023393">
    <property type="entry name" value="START-like_dom_sf"/>
</dbReference>
<dbReference type="SUPFAM" id="SSF55961">
    <property type="entry name" value="Bet v1-like"/>
    <property type="match status" value="1"/>
</dbReference>
<keyword evidence="3" id="KW-1185">Reference proteome</keyword>
<protein>
    <submittedName>
        <fullName evidence="2">Phosphatidylinositol transfer protein alpha isoform</fullName>
    </submittedName>
</protein>
<accession>A0AAV4F1W8</accession>
<name>A0AAV4F1W8_9GAST</name>
<proteinExistence type="predicted"/>